<evidence type="ECO:0000313" key="9">
    <source>
        <dbReference type="Proteomes" id="UP001454036"/>
    </source>
</evidence>
<keyword evidence="9" id="KW-1185">Reference proteome</keyword>
<gene>
    <name evidence="8" type="ORF">LIER_13696</name>
</gene>
<dbReference type="PANTHER" id="PTHR46372:SF26">
    <property type="entry name" value="(WILD MALAYSIAN BANANA) HYPOTHETICAL PROTEIN"/>
    <property type="match status" value="1"/>
</dbReference>
<comment type="caution">
    <text evidence="8">The sequence shown here is derived from an EMBL/GenBank/DDBJ whole genome shotgun (WGS) entry which is preliminary data.</text>
</comment>
<keyword evidence="5" id="KW-0206">Cytoskeleton</keyword>
<dbReference type="Pfam" id="PF06886">
    <property type="entry name" value="TPX2"/>
    <property type="match status" value="1"/>
</dbReference>
<dbReference type="Proteomes" id="UP001454036">
    <property type="component" value="Unassembled WGS sequence"/>
</dbReference>
<feature type="domain" description="TPX2 C-terminal" evidence="7">
    <location>
        <begin position="266"/>
        <end position="340"/>
    </location>
</feature>
<comment type="similarity">
    <text evidence="2">Belongs to the TPX2 family.</text>
</comment>
<keyword evidence="3" id="KW-0963">Cytoplasm</keyword>
<feature type="compositionally biased region" description="Polar residues" evidence="6">
    <location>
        <begin position="353"/>
        <end position="378"/>
    </location>
</feature>
<evidence type="ECO:0000256" key="5">
    <source>
        <dbReference type="ARBA" id="ARBA00023212"/>
    </source>
</evidence>
<feature type="region of interest" description="Disordered" evidence="6">
    <location>
        <begin position="1"/>
        <end position="272"/>
    </location>
</feature>
<evidence type="ECO:0000256" key="2">
    <source>
        <dbReference type="ARBA" id="ARBA00005885"/>
    </source>
</evidence>
<evidence type="ECO:0000256" key="3">
    <source>
        <dbReference type="ARBA" id="ARBA00022490"/>
    </source>
</evidence>
<feature type="compositionally biased region" description="Basic and acidic residues" evidence="6">
    <location>
        <begin position="11"/>
        <end position="43"/>
    </location>
</feature>
<dbReference type="GO" id="GO:0000226">
    <property type="term" value="P:microtubule cytoskeleton organization"/>
    <property type="evidence" value="ECO:0007669"/>
    <property type="project" value="InterPro"/>
</dbReference>
<dbReference type="GO" id="GO:0008017">
    <property type="term" value="F:microtubule binding"/>
    <property type="evidence" value="ECO:0007669"/>
    <property type="project" value="InterPro"/>
</dbReference>
<sequence>MESAENGVAPENDKHVVSEKGDVKESNVDVKKDDENVTIEIEKSSGSGVEESVKQDNEKLNVKQDNEKLNVSGPDGEVSATVKSKPSVGIKTLKGGIKNNRVSRDKGNVRAPTTFGHSLRPSLTPNLSFPAKGVSPDAMRKSIDVVPGKSDARLSRKSGEESASKVLNKTASSLSRLSTGRMAGNNSVDSKNESARQGRRSTIAMISSLDRSKSGKAFAAKATTEKPKIEVSKAESALTPGQDEDVHSTTSSNTTSRGQSSTAPKFSFRLEERAEKRREFYSKLEEKIHAREMERNNLQEKSKESQEEAIKQLRKSLTFKATPMPTFYKEPPPKVELKKIPTTRAISPKLGRTKNSVAASIHSSESGSCNSPQVSIDQGKSPRAFPTKGDKTSTPSSMKAVRSSQPKSQSRSSLGSKTEAKPVKTKAKTVEAKNLDGNASTENPKAVSIGQLSSNPHEEGLEMKSTELQAGEIVATPYAPENVPPEITVNS</sequence>
<dbReference type="AlphaFoldDB" id="A0AAV3PYK2"/>
<organism evidence="8 9">
    <name type="scientific">Lithospermum erythrorhizon</name>
    <name type="common">Purple gromwell</name>
    <name type="synonym">Lithospermum officinale var. erythrorhizon</name>
    <dbReference type="NCBI Taxonomy" id="34254"/>
    <lineage>
        <taxon>Eukaryota</taxon>
        <taxon>Viridiplantae</taxon>
        <taxon>Streptophyta</taxon>
        <taxon>Embryophyta</taxon>
        <taxon>Tracheophyta</taxon>
        <taxon>Spermatophyta</taxon>
        <taxon>Magnoliopsida</taxon>
        <taxon>eudicotyledons</taxon>
        <taxon>Gunneridae</taxon>
        <taxon>Pentapetalae</taxon>
        <taxon>asterids</taxon>
        <taxon>lamiids</taxon>
        <taxon>Boraginales</taxon>
        <taxon>Boraginaceae</taxon>
        <taxon>Boraginoideae</taxon>
        <taxon>Lithospermeae</taxon>
        <taxon>Lithospermum</taxon>
    </lineage>
</organism>
<feature type="compositionally biased region" description="Basic and acidic residues" evidence="6">
    <location>
        <begin position="223"/>
        <end position="233"/>
    </location>
</feature>
<reference evidence="8 9" key="1">
    <citation type="submission" date="2024-01" db="EMBL/GenBank/DDBJ databases">
        <title>The complete chloroplast genome sequence of Lithospermum erythrorhizon: insights into the phylogenetic relationship among Boraginaceae species and the maternal lineages of purple gromwells.</title>
        <authorList>
            <person name="Okada T."/>
            <person name="Watanabe K."/>
        </authorList>
    </citation>
    <scope>NUCLEOTIDE SEQUENCE [LARGE SCALE GENOMIC DNA]</scope>
</reference>
<feature type="compositionally biased region" description="Basic and acidic residues" evidence="6">
    <location>
        <begin position="51"/>
        <end position="68"/>
    </location>
</feature>
<feature type="compositionally biased region" description="Polar residues" evidence="6">
    <location>
        <begin position="248"/>
        <end position="264"/>
    </location>
</feature>
<evidence type="ECO:0000259" key="7">
    <source>
        <dbReference type="Pfam" id="PF06886"/>
    </source>
</evidence>
<feature type="compositionally biased region" description="Basic and acidic residues" evidence="6">
    <location>
        <begin position="150"/>
        <end position="163"/>
    </location>
</feature>
<feature type="compositionally biased region" description="Low complexity" evidence="6">
    <location>
        <begin position="402"/>
        <end position="417"/>
    </location>
</feature>
<feature type="compositionally biased region" description="Basic and acidic residues" evidence="6">
    <location>
        <begin position="418"/>
        <end position="434"/>
    </location>
</feature>
<evidence type="ECO:0000256" key="4">
    <source>
        <dbReference type="ARBA" id="ARBA00022701"/>
    </source>
</evidence>
<keyword evidence="4" id="KW-0493">Microtubule</keyword>
<accession>A0AAV3PYK2</accession>
<dbReference type="InterPro" id="IPR044806">
    <property type="entry name" value="WVD2/WDL1-4"/>
</dbReference>
<evidence type="ECO:0000313" key="8">
    <source>
        <dbReference type="EMBL" id="GAA0156133.1"/>
    </source>
</evidence>
<dbReference type="GO" id="GO:0005874">
    <property type="term" value="C:microtubule"/>
    <property type="evidence" value="ECO:0007669"/>
    <property type="project" value="UniProtKB-KW"/>
</dbReference>
<name>A0AAV3PYK2_LITER</name>
<dbReference type="EMBL" id="BAABME010002793">
    <property type="protein sequence ID" value="GAA0156133.1"/>
    <property type="molecule type" value="Genomic_DNA"/>
</dbReference>
<dbReference type="PANTHER" id="PTHR46372">
    <property type="entry name" value="PROTEIN WVD2-LIKE 3"/>
    <property type="match status" value="1"/>
</dbReference>
<proteinExistence type="inferred from homology"/>
<feature type="compositionally biased region" description="Polar residues" evidence="6">
    <location>
        <begin position="165"/>
        <end position="189"/>
    </location>
</feature>
<evidence type="ECO:0000256" key="1">
    <source>
        <dbReference type="ARBA" id="ARBA00004245"/>
    </source>
</evidence>
<dbReference type="InterPro" id="IPR027329">
    <property type="entry name" value="TPX2_C"/>
</dbReference>
<evidence type="ECO:0000256" key="6">
    <source>
        <dbReference type="SAM" id="MobiDB-lite"/>
    </source>
</evidence>
<comment type="subcellular location">
    <subcellularLocation>
        <location evidence="1">Cytoplasm</location>
        <location evidence="1">Cytoskeleton</location>
    </subcellularLocation>
</comment>
<protein>
    <recommendedName>
        <fullName evidence="7">TPX2 C-terminal domain-containing protein</fullName>
    </recommendedName>
</protein>
<feature type="region of interest" description="Disordered" evidence="6">
    <location>
        <begin position="292"/>
        <end position="464"/>
    </location>
</feature>
<feature type="compositionally biased region" description="Basic and acidic residues" evidence="6">
    <location>
        <begin position="292"/>
        <end position="311"/>
    </location>
</feature>